<evidence type="ECO:0000313" key="2">
    <source>
        <dbReference type="EMBL" id="TYR61202.1"/>
    </source>
</evidence>
<dbReference type="EMBL" id="VSZQ01000101">
    <property type="protein sequence ID" value="TYR61202.1"/>
    <property type="molecule type" value="Genomic_DNA"/>
</dbReference>
<dbReference type="AlphaFoldDB" id="A0A5D4J7S5"/>
<keyword evidence="3" id="KW-1185">Reference proteome</keyword>
<name>A0A5D4J7S5_9ACTN</name>
<gene>
    <name evidence="2" type="ORF">FY004_19510</name>
</gene>
<sequence length="104" mass="11386">MFNRIRQAIARTRARCFPSGRHRRPLTPSRPLAPPTCPAPAGASTVAVGRAPVGTVHRYPLRGEDVALVRPYLLAWEEQRARTRTVFVAPHLSADAWSALAGAH</sequence>
<accession>A0A5D4J7S5</accession>
<dbReference type="Proteomes" id="UP000323242">
    <property type="component" value="Unassembled WGS sequence"/>
</dbReference>
<feature type="region of interest" description="Disordered" evidence="1">
    <location>
        <begin position="18"/>
        <end position="41"/>
    </location>
</feature>
<reference evidence="2 3" key="1">
    <citation type="submission" date="2019-08" db="EMBL/GenBank/DDBJ databases">
        <title>Draft genome for granaticin producer strain Streptomyces parvus C05.</title>
        <authorList>
            <person name="Gonzalez-Pimentel J.L."/>
        </authorList>
    </citation>
    <scope>NUCLEOTIDE SEQUENCE [LARGE SCALE GENOMIC DNA]</scope>
    <source>
        <strain evidence="2 3">C05</strain>
    </source>
</reference>
<comment type="caution">
    <text evidence="2">The sequence shown here is derived from an EMBL/GenBank/DDBJ whole genome shotgun (WGS) entry which is preliminary data.</text>
</comment>
<evidence type="ECO:0000256" key="1">
    <source>
        <dbReference type="SAM" id="MobiDB-lite"/>
    </source>
</evidence>
<evidence type="ECO:0000313" key="3">
    <source>
        <dbReference type="Proteomes" id="UP000323242"/>
    </source>
</evidence>
<organism evidence="2 3">
    <name type="scientific">Streptomyces parvus</name>
    <dbReference type="NCBI Taxonomy" id="66428"/>
    <lineage>
        <taxon>Bacteria</taxon>
        <taxon>Bacillati</taxon>
        <taxon>Actinomycetota</taxon>
        <taxon>Actinomycetes</taxon>
        <taxon>Kitasatosporales</taxon>
        <taxon>Streptomycetaceae</taxon>
        <taxon>Streptomyces</taxon>
    </lineage>
</organism>
<protein>
    <submittedName>
        <fullName evidence="2">Uncharacterized protein</fullName>
    </submittedName>
</protein>
<proteinExistence type="predicted"/>